<feature type="transmembrane region" description="Helical" evidence="6">
    <location>
        <begin position="18"/>
        <end position="40"/>
    </location>
</feature>
<dbReference type="Pfam" id="PF20684">
    <property type="entry name" value="Fung_rhodopsin"/>
    <property type="match status" value="1"/>
</dbReference>
<evidence type="ECO:0000313" key="8">
    <source>
        <dbReference type="EMBL" id="RDW93496.1"/>
    </source>
</evidence>
<dbReference type="EMBL" id="PVWQ01000001">
    <property type="protein sequence ID" value="RDW93496.1"/>
    <property type="molecule type" value="Genomic_DNA"/>
</dbReference>
<organism evidence="8 9">
    <name type="scientific">Aspergillus mulundensis</name>
    <dbReference type="NCBI Taxonomy" id="1810919"/>
    <lineage>
        <taxon>Eukaryota</taxon>
        <taxon>Fungi</taxon>
        <taxon>Dikarya</taxon>
        <taxon>Ascomycota</taxon>
        <taxon>Pezizomycotina</taxon>
        <taxon>Eurotiomycetes</taxon>
        <taxon>Eurotiomycetidae</taxon>
        <taxon>Eurotiales</taxon>
        <taxon>Aspergillaceae</taxon>
        <taxon>Aspergillus</taxon>
        <taxon>Aspergillus subgen. Nidulantes</taxon>
    </lineage>
</organism>
<feature type="transmembrane region" description="Helical" evidence="6">
    <location>
        <begin position="257"/>
        <end position="278"/>
    </location>
</feature>
<gene>
    <name evidence="8" type="ORF">DSM5745_00818</name>
</gene>
<feature type="transmembrane region" description="Helical" evidence="6">
    <location>
        <begin position="134"/>
        <end position="157"/>
    </location>
</feature>
<evidence type="ECO:0000256" key="1">
    <source>
        <dbReference type="ARBA" id="ARBA00004141"/>
    </source>
</evidence>
<feature type="transmembrane region" description="Helical" evidence="6">
    <location>
        <begin position="105"/>
        <end position="122"/>
    </location>
</feature>
<comment type="caution">
    <text evidence="8">The sequence shown here is derived from an EMBL/GenBank/DDBJ whole genome shotgun (WGS) entry which is preliminary data.</text>
</comment>
<dbReference type="OrthoDB" id="5417844at2759"/>
<dbReference type="Proteomes" id="UP000256690">
    <property type="component" value="Unassembled WGS sequence"/>
</dbReference>
<reference evidence="8 9" key="1">
    <citation type="journal article" date="2018" name="IMA Fungus">
        <title>IMA Genome-F 9: Draft genome sequence of Annulohypoxylon stygium, Aspergillus mulundensis, Berkeleyomyces basicola (syn. Thielaviopsis basicola), Ceratocystis smalleyi, two Cercospora beticola strains, Coleophoma cylindrospora, Fusarium fracticaudum, Phialophora cf. hyalina, and Morchella septimelata.</title>
        <authorList>
            <person name="Wingfield B.D."/>
            <person name="Bills G.F."/>
            <person name="Dong Y."/>
            <person name="Huang W."/>
            <person name="Nel W.J."/>
            <person name="Swalarsk-Parry B.S."/>
            <person name="Vaghefi N."/>
            <person name="Wilken P.M."/>
            <person name="An Z."/>
            <person name="de Beer Z.W."/>
            <person name="De Vos L."/>
            <person name="Chen L."/>
            <person name="Duong T.A."/>
            <person name="Gao Y."/>
            <person name="Hammerbacher A."/>
            <person name="Kikkert J.R."/>
            <person name="Li Y."/>
            <person name="Li H."/>
            <person name="Li K."/>
            <person name="Li Q."/>
            <person name="Liu X."/>
            <person name="Ma X."/>
            <person name="Naidoo K."/>
            <person name="Pethybridge S.J."/>
            <person name="Sun J."/>
            <person name="Steenkamp E.T."/>
            <person name="van der Nest M.A."/>
            <person name="van Wyk S."/>
            <person name="Wingfield M.J."/>
            <person name="Xiong C."/>
            <person name="Yue Q."/>
            <person name="Zhang X."/>
        </authorList>
    </citation>
    <scope>NUCLEOTIDE SEQUENCE [LARGE SCALE GENOMIC DNA]</scope>
    <source>
        <strain evidence="8 9">DSM 5745</strain>
    </source>
</reference>
<feature type="transmembrane region" description="Helical" evidence="6">
    <location>
        <begin position="177"/>
        <end position="197"/>
    </location>
</feature>
<dbReference type="PANTHER" id="PTHR33048">
    <property type="entry name" value="PTH11-LIKE INTEGRAL MEMBRANE PROTEIN (AFU_ORTHOLOGUE AFUA_5G11245)"/>
    <property type="match status" value="1"/>
</dbReference>
<dbReference type="InterPro" id="IPR052337">
    <property type="entry name" value="SAT4-like"/>
</dbReference>
<dbReference type="GO" id="GO:0016020">
    <property type="term" value="C:membrane"/>
    <property type="evidence" value="ECO:0007669"/>
    <property type="project" value="UniProtKB-SubCell"/>
</dbReference>
<feature type="domain" description="Rhodopsin" evidence="7">
    <location>
        <begin position="36"/>
        <end position="272"/>
    </location>
</feature>
<feature type="transmembrane region" description="Helical" evidence="6">
    <location>
        <begin position="217"/>
        <end position="237"/>
    </location>
</feature>
<feature type="transmembrane region" description="Helical" evidence="6">
    <location>
        <begin position="52"/>
        <end position="77"/>
    </location>
</feature>
<evidence type="ECO:0000256" key="5">
    <source>
        <dbReference type="ARBA" id="ARBA00038359"/>
    </source>
</evidence>
<name>A0A3D8T4L6_9EURO</name>
<accession>A0A3D8T4L6</accession>
<evidence type="ECO:0000256" key="3">
    <source>
        <dbReference type="ARBA" id="ARBA00022989"/>
    </source>
</evidence>
<evidence type="ECO:0000256" key="2">
    <source>
        <dbReference type="ARBA" id="ARBA00022692"/>
    </source>
</evidence>
<dbReference type="AlphaFoldDB" id="A0A3D8T4L6"/>
<evidence type="ECO:0000313" key="9">
    <source>
        <dbReference type="Proteomes" id="UP000256690"/>
    </source>
</evidence>
<dbReference type="RefSeq" id="XP_026608679.1">
    <property type="nucleotide sequence ID" value="XM_026742834.1"/>
</dbReference>
<comment type="subcellular location">
    <subcellularLocation>
        <location evidence="1">Membrane</location>
        <topology evidence="1">Multi-pass membrane protein</topology>
    </subcellularLocation>
</comment>
<dbReference type="STRING" id="1810919.A0A3D8T4L6"/>
<dbReference type="InterPro" id="IPR049326">
    <property type="entry name" value="Rhodopsin_dom_fungi"/>
</dbReference>
<evidence type="ECO:0000256" key="4">
    <source>
        <dbReference type="ARBA" id="ARBA00023136"/>
    </source>
</evidence>
<dbReference type="GeneID" id="38111188"/>
<evidence type="ECO:0000259" key="7">
    <source>
        <dbReference type="Pfam" id="PF20684"/>
    </source>
</evidence>
<keyword evidence="9" id="KW-1185">Reference proteome</keyword>
<proteinExistence type="inferred from homology"/>
<comment type="similarity">
    <text evidence="5">Belongs to the SAT4 family.</text>
</comment>
<keyword evidence="4 6" id="KW-0472">Membrane</keyword>
<dbReference type="PANTHER" id="PTHR33048:SF151">
    <property type="entry name" value="INTEGRAL MEMBRANE PROTEIN"/>
    <property type="match status" value="1"/>
</dbReference>
<protein>
    <recommendedName>
        <fullName evidence="7">Rhodopsin domain-containing protein</fullName>
    </recommendedName>
</protein>
<evidence type="ECO:0000256" key="6">
    <source>
        <dbReference type="SAM" id="Phobius"/>
    </source>
</evidence>
<keyword evidence="3 6" id="KW-1133">Transmembrane helix</keyword>
<keyword evidence="2 6" id="KW-0812">Transmembrane</keyword>
<sequence length="319" mass="35760">MGSHHAPEPDTVAHSRTLIAIATGTITLLASLSVILRLASRILNRLGVRWDDWACVGALVFAYGYLATTIVAAVLAADRLLYQPWEHGFSHIAFYLQQLILPNSILYNTSVSLCKISILLFYTRIFSTSRPLQMTVYIVAAFIAAYWISVICGSIFMTDPIEAQWKMWISHRRINTFRFYLTMGVANTVLDLVVLVIPQPLVCGLQMGRRQRVSVSFVFALGGFVCIASIVRIYFIATMNMSDAHYTHTNATLWTMIEMNTGIICTCLPMLPGFVQYFHRRYFARKSSTAATEGALVSRDMTYSPLPHHVEEGSSVREA</sequence>